<evidence type="ECO:0000313" key="2">
    <source>
        <dbReference type="Proteomes" id="UP000020467"/>
    </source>
</evidence>
<dbReference type="HOGENOM" id="CLU_1294297_0_0_1"/>
<dbReference type="Proteomes" id="UP000020467">
    <property type="component" value="Unassembled WGS sequence"/>
</dbReference>
<dbReference type="EMBL" id="JARH01000941">
    <property type="protein sequence ID" value="EXF74800.1"/>
    <property type="molecule type" value="Genomic_DNA"/>
</dbReference>
<accession>A0A010QDD0</accession>
<protein>
    <submittedName>
        <fullName evidence="1">Uncharacterized protein</fullName>
    </submittedName>
</protein>
<comment type="caution">
    <text evidence="1">The sequence shown here is derived from an EMBL/GenBank/DDBJ whole genome shotgun (WGS) entry which is preliminary data.</text>
</comment>
<name>A0A010QDD0_9PEZI</name>
<organism evidence="1 2">
    <name type="scientific">Colletotrichum fioriniae PJ7</name>
    <dbReference type="NCBI Taxonomy" id="1445577"/>
    <lineage>
        <taxon>Eukaryota</taxon>
        <taxon>Fungi</taxon>
        <taxon>Dikarya</taxon>
        <taxon>Ascomycota</taxon>
        <taxon>Pezizomycotina</taxon>
        <taxon>Sordariomycetes</taxon>
        <taxon>Hypocreomycetidae</taxon>
        <taxon>Glomerellales</taxon>
        <taxon>Glomerellaceae</taxon>
        <taxon>Colletotrichum</taxon>
        <taxon>Colletotrichum acutatum species complex</taxon>
    </lineage>
</organism>
<sequence length="213" mass="23923">MSNSKGFIRTCYWQTGNSRTTTVRARRDVKLYAPERPVGLPRAQLPRGIPEMETFVVALVARNKWRKLVTADGMRPKIVMVSPTSPCRSLSAGQGHLLCMIAANLIITSHQNFTKMVAIKNLFIATLVSSVIATPLLSGRNVPDVDVDSRRQNMKDQLDQEIRRKQNGGWLRRRGLGVHRANWFLFMERWVKHGGLEDIKLEPILTGGLAPPA</sequence>
<reference evidence="1 2" key="1">
    <citation type="submission" date="2014-02" db="EMBL/GenBank/DDBJ databases">
        <title>The genome sequence of Colletotrichum fioriniae PJ7.</title>
        <authorList>
            <person name="Baroncelli R."/>
            <person name="Thon M.R."/>
        </authorList>
    </citation>
    <scope>NUCLEOTIDE SEQUENCE [LARGE SCALE GENOMIC DNA]</scope>
    <source>
        <strain evidence="1 2">PJ7</strain>
    </source>
</reference>
<dbReference type="KEGG" id="cfj:CFIO01_06477"/>
<keyword evidence="2" id="KW-1185">Reference proteome</keyword>
<dbReference type="OrthoDB" id="4849698at2759"/>
<evidence type="ECO:0000313" key="1">
    <source>
        <dbReference type="EMBL" id="EXF74800.1"/>
    </source>
</evidence>
<gene>
    <name evidence="1" type="ORF">CFIO01_06477</name>
</gene>
<proteinExistence type="predicted"/>
<dbReference type="AlphaFoldDB" id="A0A010QDD0"/>